<feature type="region of interest" description="Disordered" evidence="1">
    <location>
        <begin position="1121"/>
        <end position="1142"/>
    </location>
</feature>
<organism evidence="4 5">
    <name type="scientific">Raoultibacter massiliensis</name>
    <dbReference type="NCBI Taxonomy" id="1852371"/>
    <lineage>
        <taxon>Bacteria</taxon>
        <taxon>Bacillati</taxon>
        <taxon>Actinomycetota</taxon>
        <taxon>Coriobacteriia</taxon>
        <taxon>Eggerthellales</taxon>
        <taxon>Eggerthellaceae</taxon>
        <taxon>Raoultibacter</taxon>
    </lineage>
</organism>
<evidence type="ECO:0000256" key="1">
    <source>
        <dbReference type="SAM" id="MobiDB-lite"/>
    </source>
</evidence>
<name>A0ABV1JEC1_9ACTN</name>
<proteinExistence type="predicted"/>
<keyword evidence="5" id="KW-1185">Reference proteome</keyword>
<dbReference type="RefSeq" id="WP_349227672.1">
    <property type="nucleotide sequence ID" value="NZ_JBBNOP010000008.1"/>
</dbReference>
<dbReference type="InterPro" id="IPR058037">
    <property type="entry name" value="BREX_BrxC_helical"/>
</dbReference>
<protein>
    <submittedName>
        <fullName evidence="4">BREX system P-loop protein BrxC</fullName>
    </submittedName>
</protein>
<accession>A0ABV1JEC1</accession>
<feature type="domain" description="Probable ATP-binding protein BrxC 4th six-stranded beta-sheet" evidence="3">
    <location>
        <begin position="567"/>
        <end position="734"/>
    </location>
</feature>
<sequence>MEFKDMYAKPIDRAIDPVVKAGSEEHLSNELEEYVVTPEIQGHLLRFFDEYNDVDATGNGAWISGFFGSGKSHMLKILAVLLEDRTVDGTRAFDYILPKVQNNPSLHGAMEVARAKHPSESILFNIDSVAPNQGRTEAGALLAAFIKSFNAHLGYFDGDQQHIAKLEYDLDKEGHLEAFKQQIQERCGKPWEDVRKSAALHAKKIDAAFDAALGNPDGTTDNIIRYYKDTYQPSVKDFALQVKDYIDTKEPGFRLNFFVDEVGQFIANNTDLMVNLQTVAEDLNDYCDGASWVLVTSQENVEDIVGEMSENGANDFSKIQARFKIKIQLTSSDAKTVIKQRLLAKNPDVVPTLDGMYDTYKDDFRVLFDFADGSKSYKVYAGEEDFVDTYPFVPYQFDLFITAMRGLSDYNGFTGRHHSTGARSMLGVFQEVAIRMANGLDGKPPASTEEQALATFDLMFEGLRNSLKSEVYGQITIAEGQLTDNPLAIRVLKALLLVKYCKDFKATAGNLRVLLYGSFEENTSVLEQNVKDALSNLERQVYIRRNNNVYEYLTDEEKDIEREIRNTSVSTADIEGTIAELVKDAVGALRATYKNGSFEHAYNFNLKVDGDGQGIQRNDLTVDILTSWDEGSLSTIPSAPKTLSVALVGADSLISDIRIYKQTEKYANVHGSSGEVRAAILMDKRDANMSLYAKIREEFTDLLTEARYSAGGAEVTDTLSGTGKDALVSAMSELIKKSYTGLQQVSERITDNDVYGNCVTTQTKFDGALPEYVETLYSQIGLLSSGGVVTVGGEAIGSLTNHFGKSVYGWPDIVVRNAVAMLSGAGKIEVRRAGSLIEKTELGNALKKNQDLDRLVVSKVADVDADRLNEIVAGYKKLTGTSPAENDAKAIARELATYLENVSSPWCQSKASSASYPFASQYAEGLALVRRATDALGSNWQWIVSDFPDCADQLKQTADDMDKMRSFIAGSPMQQKWQQAKDFLDIDLREARVIDAPISKDETFIEEVRTIVGDPDVYKSNDIARISAKIRKAQDEIADSLASLKDYEKGQIEVSRNKFRSAKEFAALTDEQRKRFDGIFDRAQRELDGAHGAYEIKGFARSFMEQSINAILAVVLNPPKPASAPQADDDEQDFPDTPTNAAPQSVAVADVCKRVPGSPLIKSEEDVDAYLDGLKGLLLDEIRSGKVVVK</sequence>
<dbReference type="InterPro" id="IPR047679">
    <property type="entry name" value="BREX_BrxC"/>
</dbReference>
<dbReference type="Pfam" id="PF25796">
    <property type="entry name" value="BREX_BrxC_4th"/>
    <property type="match status" value="1"/>
</dbReference>
<evidence type="ECO:0000259" key="3">
    <source>
        <dbReference type="Pfam" id="PF25796"/>
    </source>
</evidence>
<comment type="caution">
    <text evidence="4">The sequence shown here is derived from an EMBL/GenBank/DDBJ whole genome shotgun (WGS) entry which is preliminary data.</text>
</comment>
<dbReference type="Pfam" id="PF25792">
    <property type="entry name" value="BREX_BrxC_helical"/>
    <property type="match status" value="1"/>
</dbReference>
<dbReference type="InterPro" id="IPR058036">
    <property type="entry name" value="BREX_BrxC_4th"/>
</dbReference>
<evidence type="ECO:0000313" key="4">
    <source>
        <dbReference type="EMBL" id="MEQ3363433.1"/>
    </source>
</evidence>
<evidence type="ECO:0000259" key="2">
    <source>
        <dbReference type="Pfam" id="PF25792"/>
    </source>
</evidence>
<evidence type="ECO:0000313" key="5">
    <source>
        <dbReference type="Proteomes" id="UP001487305"/>
    </source>
</evidence>
<gene>
    <name evidence="4" type="primary">brxC</name>
    <name evidence="4" type="ORF">AAA083_10645</name>
</gene>
<reference evidence="4 5" key="1">
    <citation type="submission" date="2024-04" db="EMBL/GenBank/DDBJ databases">
        <title>Human intestinal bacterial collection.</title>
        <authorList>
            <person name="Pauvert C."/>
            <person name="Hitch T.C.A."/>
            <person name="Clavel T."/>
        </authorList>
    </citation>
    <scope>NUCLEOTIDE SEQUENCE [LARGE SCALE GENOMIC DNA]</scope>
    <source>
        <strain evidence="4 5">CLA-KB-H42</strain>
    </source>
</reference>
<dbReference type="NCBIfam" id="NF033441">
    <property type="entry name" value="BREX_BrxC"/>
    <property type="match status" value="1"/>
</dbReference>
<dbReference type="Proteomes" id="UP001487305">
    <property type="component" value="Unassembled WGS sequence"/>
</dbReference>
<dbReference type="EMBL" id="JBBNOP010000008">
    <property type="protein sequence ID" value="MEQ3363433.1"/>
    <property type="molecule type" value="Genomic_DNA"/>
</dbReference>
<feature type="domain" description="Probable ATP-binding protein BrxC alpha-helical" evidence="2">
    <location>
        <begin position="875"/>
        <end position="986"/>
    </location>
</feature>